<dbReference type="Ensembl" id="ENSEBUT00000018394.1">
    <property type="protein sequence ID" value="ENSEBUP00000017818.1"/>
    <property type="gene ID" value="ENSEBUG00000011138.1"/>
</dbReference>
<reference evidence="1" key="2">
    <citation type="submission" date="2025-09" db="UniProtKB">
        <authorList>
            <consortium name="Ensembl"/>
        </authorList>
    </citation>
    <scope>IDENTIFICATION</scope>
</reference>
<accession>A0A8C4QN41</accession>
<name>A0A8C4QN41_EPTBU</name>
<dbReference type="GeneTree" id="ENSGT00980000199620"/>
<protein>
    <submittedName>
        <fullName evidence="1">Uncharacterized protein</fullName>
    </submittedName>
</protein>
<evidence type="ECO:0000313" key="1">
    <source>
        <dbReference type="Ensembl" id="ENSEBUP00000017818.1"/>
    </source>
</evidence>
<dbReference type="AlphaFoldDB" id="A0A8C4QN41"/>
<reference evidence="1" key="1">
    <citation type="submission" date="2025-08" db="UniProtKB">
        <authorList>
            <consortium name="Ensembl"/>
        </authorList>
    </citation>
    <scope>IDENTIFICATION</scope>
</reference>
<organism evidence="1 2">
    <name type="scientific">Eptatretus burgeri</name>
    <name type="common">Inshore hagfish</name>
    <dbReference type="NCBI Taxonomy" id="7764"/>
    <lineage>
        <taxon>Eukaryota</taxon>
        <taxon>Metazoa</taxon>
        <taxon>Chordata</taxon>
        <taxon>Craniata</taxon>
        <taxon>Vertebrata</taxon>
        <taxon>Cyclostomata</taxon>
        <taxon>Myxini</taxon>
        <taxon>Myxiniformes</taxon>
        <taxon>Myxinidae</taxon>
        <taxon>Eptatretinae</taxon>
        <taxon>Eptatretus</taxon>
    </lineage>
</organism>
<proteinExistence type="predicted"/>
<evidence type="ECO:0000313" key="2">
    <source>
        <dbReference type="Proteomes" id="UP000694388"/>
    </source>
</evidence>
<dbReference type="Proteomes" id="UP000694388">
    <property type="component" value="Unplaced"/>
</dbReference>
<keyword evidence="2" id="KW-1185">Reference proteome</keyword>
<sequence>MKFCGQVGCVKRTNCLDFGEDPDLDPATGIFTEPHNSGVIESIYLRNFMCHACLGPFNFGLQVNFLVGNNGSKCPWAFDHTYAFVGP</sequence>